<reference evidence="7 8" key="1">
    <citation type="submission" date="2023-07" db="EMBL/GenBank/DDBJ databases">
        <title>Genomic Encyclopedia of Type Strains, Phase IV (KMG-IV): sequencing the most valuable type-strain genomes for metagenomic binning, comparative biology and taxonomic classification.</title>
        <authorList>
            <person name="Goeker M."/>
        </authorList>
    </citation>
    <scope>NUCLEOTIDE SEQUENCE [LARGE SCALE GENOMIC DNA]</scope>
    <source>
        <strain evidence="7 8">DSM 9768</strain>
    </source>
</reference>
<dbReference type="InterPro" id="IPR035994">
    <property type="entry name" value="Nucleoside_phosphorylase_sf"/>
</dbReference>
<comment type="pathway">
    <text evidence="1">Amino-acid biosynthesis; L-methionine biosynthesis via salvage pathway; S-methyl-5-thio-alpha-D-ribose 1-phosphate from S-methyl-5'-thioadenosine (hydrolase route): step 1/2.</text>
</comment>
<feature type="domain" description="Nucleoside phosphorylase" evidence="6">
    <location>
        <begin position="2"/>
        <end position="231"/>
    </location>
</feature>
<sequence length="232" mass="25060">MKYGIIGAMKEEVVFFKDSVEDINEIKKGLLTFFTGYWYGHEVVICQSGVGKVNAAMCAQIIIDLFDVDKIIFTGVAGGVEEELNVEDVVISTECQEHDIDASPLGFNRGIIPMHEGTSVFPADEELVEKAYKGASFVLEGASKVIKGKIISGDKFIADKMEVTALQGLFQPACVEMEGAAVAHVCHFNGVPFVVIRSISDKANGEAPASFDSFVEKVAITSSKIVEQILKG</sequence>
<dbReference type="PANTHER" id="PTHR46832">
    <property type="entry name" value="5'-METHYLTHIOADENOSINE/S-ADENOSYLHOMOCYSTEINE NUCLEOSIDASE"/>
    <property type="match status" value="1"/>
</dbReference>
<dbReference type="RefSeq" id="WP_307325764.1">
    <property type="nucleotide sequence ID" value="NZ_JAUSUG010000008.1"/>
</dbReference>
<dbReference type="Proteomes" id="UP001230005">
    <property type="component" value="Unassembled WGS sequence"/>
</dbReference>
<dbReference type="EC" id="3.2.2.9" evidence="2"/>
<keyword evidence="5" id="KW-0486">Methionine biosynthesis</keyword>
<dbReference type="PANTHER" id="PTHR46832:SF1">
    <property type="entry name" value="5'-METHYLTHIOADENOSINE_S-ADENOSYLHOMOCYSTEINE NUCLEOSIDASE"/>
    <property type="match status" value="1"/>
</dbReference>
<dbReference type="InterPro" id="IPR010049">
    <property type="entry name" value="MTA_SAH_Nsdase"/>
</dbReference>
<evidence type="ECO:0000256" key="2">
    <source>
        <dbReference type="ARBA" id="ARBA00011974"/>
    </source>
</evidence>
<dbReference type="NCBIfam" id="TIGR01704">
    <property type="entry name" value="MTA_SAH-Nsdase"/>
    <property type="match status" value="1"/>
</dbReference>
<evidence type="ECO:0000256" key="3">
    <source>
        <dbReference type="ARBA" id="ARBA00022605"/>
    </source>
</evidence>
<gene>
    <name evidence="7" type="ORF">J2S74_002385</name>
</gene>
<organism evidence="7 8">
    <name type="scientific">Evansella vedderi</name>
    <dbReference type="NCBI Taxonomy" id="38282"/>
    <lineage>
        <taxon>Bacteria</taxon>
        <taxon>Bacillati</taxon>
        <taxon>Bacillota</taxon>
        <taxon>Bacilli</taxon>
        <taxon>Bacillales</taxon>
        <taxon>Bacillaceae</taxon>
        <taxon>Evansella</taxon>
    </lineage>
</organism>
<evidence type="ECO:0000259" key="6">
    <source>
        <dbReference type="Pfam" id="PF01048"/>
    </source>
</evidence>
<accession>A0ABT9ZUT3</accession>
<evidence type="ECO:0000313" key="8">
    <source>
        <dbReference type="Proteomes" id="UP001230005"/>
    </source>
</evidence>
<dbReference type="InterPro" id="IPR000845">
    <property type="entry name" value="Nucleoside_phosphorylase_d"/>
</dbReference>
<evidence type="ECO:0000256" key="5">
    <source>
        <dbReference type="ARBA" id="ARBA00023167"/>
    </source>
</evidence>
<keyword evidence="8" id="KW-1185">Reference proteome</keyword>
<keyword evidence="7" id="KW-0326">Glycosidase</keyword>
<evidence type="ECO:0000256" key="4">
    <source>
        <dbReference type="ARBA" id="ARBA00022801"/>
    </source>
</evidence>
<keyword evidence="4 7" id="KW-0378">Hydrolase</keyword>
<evidence type="ECO:0000313" key="7">
    <source>
        <dbReference type="EMBL" id="MDQ0255003.1"/>
    </source>
</evidence>
<protein>
    <recommendedName>
        <fullName evidence="2">adenosylhomocysteine nucleosidase</fullName>
        <ecNumber evidence="2">3.2.2.9</ecNumber>
    </recommendedName>
</protein>
<keyword evidence="3" id="KW-0028">Amino-acid biosynthesis</keyword>
<proteinExistence type="predicted"/>
<dbReference type="CDD" id="cd09008">
    <property type="entry name" value="MTAN"/>
    <property type="match status" value="1"/>
</dbReference>
<dbReference type="Gene3D" id="3.40.50.1580">
    <property type="entry name" value="Nucleoside phosphorylase domain"/>
    <property type="match status" value="1"/>
</dbReference>
<evidence type="ECO:0000256" key="1">
    <source>
        <dbReference type="ARBA" id="ARBA00004945"/>
    </source>
</evidence>
<comment type="caution">
    <text evidence="7">The sequence shown here is derived from an EMBL/GenBank/DDBJ whole genome shotgun (WGS) entry which is preliminary data.</text>
</comment>
<dbReference type="EMBL" id="JAUSUG010000008">
    <property type="protein sequence ID" value="MDQ0255003.1"/>
    <property type="molecule type" value="Genomic_DNA"/>
</dbReference>
<dbReference type="NCBIfam" id="NF004079">
    <property type="entry name" value="PRK05584.1"/>
    <property type="match status" value="1"/>
</dbReference>
<dbReference type="Pfam" id="PF01048">
    <property type="entry name" value="PNP_UDP_1"/>
    <property type="match status" value="1"/>
</dbReference>
<dbReference type="GO" id="GO:0008782">
    <property type="term" value="F:adenosylhomocysteine nucleosidase activity"/>
    <property type="evidence" value="ECO:0007669"/>
    <property type="project" value="UniProtKB-EC"/>
</dbReference>
<name>A0ABT9ZUT3_9BACI</name>
<dbReference type="SUPFAM" id="SSF53167">
    <property type="entry name" value="Purine and uridine phosphorylases"/>
    <property type="match status" value="1"/>
</dbReference>